<name>A0A2D0N1I3_FLAN2</name>
<dbReference type="AlphaFoldDB" id="A0A2D0N1I3"/>
<evidence type="ECO:0000313" key="2">
    <source>
        <dbReference type="EMBL" id="PHN02226.1"/>
    </source>
</evidence>
<feature type="region of interest" description="Disordered" evidence="1">
    <location>
        <begin position="458"/>
        <end position="480"/>
    </location>
</feature>
<keyword evidence="3" id="KW-1185">Reference proteome</keyword>
<dbReference type="EMBL" id="PDUD01000043">
    <property type="protein sequence ID" value="PHN02226.1"/>
    <property type="molecule type" value="Genomic_DNA"/>
</dbReference>
<evidence type="ECO:0000313" key="3">
    <source>
        <dbReference type="Proteomes" id="UP000223913"/>
    </source>
</evidence>
<proteinExistence type="predicted"/>
<feature type="region of interest" description="Disordered" evidence="1">
    <location>
        <begin position="190"/>
        <end position="225"/>
    </location>
</feature>
<feature type="region of interest" description="Disordered" evidence="1">
    <location>
        <begin position="1"/>
        <end position="29"/>
    </location>
</feature>
<feature type="compositionally biased region" description="Basic residues" evidence="1">
    <location>
        <begin position="208"/>
        <end position="221"/>
    </location>
</feature>
<feature type="region of interest" description="Disordered" evidence="1">
    <location>
        <begin position="79"/>
        <end position="124"/>
    </location>
</feature>
<feature type="compositionally biased region" description="Basic and acidic residues" evidence="1">
    <location>
        <begin position="1"/>
        <end position="11"/>
    </location>
</feature>
<reference evidence="2 3" key="1">
    <citation type="submission" date="2017-10" db="EMBL/GenBank/DDBJ databases">
        <title>The draft genome sequence of Lewinella nigricans NBRC 102662.</title>
        <authorList>
            <person name="Wang K."/>
        </authorList>
    </citation>
    <scope>NUCLEOTIDE SEQUENCE [LARGE SCALE GENOMIC DNA]</scope>
    <source>
        <strain evidence="2 3">NBRC 102662</strain>
    </source>
</reference>
<dbReference type="RefSeq" id="WP_099154417.1">
    <property type="nucleotide sequence ID" value="NZ_PDUD01000043.1"/>
</dbReference>
<protein>
    <submittedName>
        <fullName evidence="2">Uncharacterized protein</fullName>
    </submittedName>
</protein>
<organism evidence="2 3">
    <name type="scientific">Flavilitoribacter nigricans (strain ATCC 23147 / DSM 23189 / NBRC 102662 / NCIMB 1420 / SS-2)</name>
    <name type="common">Lewinella nigricans</name>
    <dbReference type="NCBI Taxonomy" id="1122177"/>
    <lineage>
        <taxon>Bacteria</taxon>
        <taxon>Pseudomonadati</taxon>
        <taxon>Bacteroidota</taxon>
        <taxon>Saprospiria</taxon>
        <taxon>Saprospirales</taxon>
        <taxon>Lewinellaceae</taxon>
        <taxon>Flavilitoribacter</taxon>
    </lineage>
</organism>
<comment type="caution">
    <text evidence="2">The sequence shown here is derived from an EMBL/GenBank/DDBJ whole genome shotgun (WGS) entry which is preliminary data.</text>
</comment>
<gene>
    <name evidence="2" type="ORF">CRP01_33365</name>
</gene>
<evidence type="ECO:0000256" key="1">
    <source>
        <dbReference type="SAM" id="MobiDB-lite"/>
    </source>
</evidence>
<feature type="compositionally biased region" description="Basic and acidic residues" evidence="1">
    <location>
        <begin position="83"/>
        <end position="98"/>
    </location>
</feature>
<accession>A0A2D0N1I3</accession>
<dbReference type="Proteomes" id="UP000223913">
    <property type="component" value="Unassembled WGS sequence"/>
</dbReference>
<sequence>MKSTKEAERKSPNYVPATGADKGREAGAVSQMTDHRQEIIHIQQQQEIIQHSPRVVQLNILQQAANAHTLPLLYRRQQQESVRTNDEVKVEQKAEKLATGDFRQPGGSPVSRDLNLPSPTYTTPQLRHTTIQGGVLQAKWYMLNGTPIWINAGDMVPPGAVDFSTAFYQNPALIHPGGAQEERYDAAGVKSSKAVVKGPDTDQDLAKRSKKAGKSVRKRAKSSSVRELEAGTRLLASVSKKMEAIAGDTLGKNHPAKVRKLHKAKTIGQDKYRRITKSKDELVRNAGAREFFNAMNESEGGNAPPTPPATRLALSDLREQGLRLASSARAETRGIVHPSTIGGQVDGQQHVTSWKNNWPELQGRTSAHSYNDRARAENAMELLEQLLQGSANRPEILILSWVLRSITGTLEQMAAPLSAKNVTNWNPAFHEQQRRQRETIKLMAELIAESLEIRRPTGHQGFTDPFRAQTAPTSPRRMDKNDTLADYKHRIHTLITTIGIFDQPTYPNRGILATVRSNIQQLNPNDIDDEANLNTYYGQIYQWFMNNLSHIQRPRTTVAPHLAAGANGQRLPALRQFFAECGQMAAHNALVLDPAIGRPDNDASLNALGPLANNISEDDIRAILVSQGAAHIPVIGNLHQMQTLRQMVDIADHSVNTPIGATAALDAEADLVANNQGPADRAGLTTLNDFRRGATNSFVGVVNTTSHRDASERGFHWIAFRATRSAQGAAPPAITIEYLDSLEGNHTYTQLFTSLRTAL</sequence>